<dbReference type="SUPFAM" id="SSF53474">
    <property type="entry name" value="alpha/beta-Hydrolases"/>
    <property type="match status" value="2"/>
</dbReference>
<dbReference type="GO" id="GO:0016787">
    <property type="term" value="F:hydrolase activity"/>
    <property type="evidence" value="ECO:0007669"/>
    <property type="project" value="InterPro"/>
</dbReference>
<sequence length="507" mass="56016">MDSNSGSADITHNFPPFFKVHKDGRIERYAVFQHAPAGLDPTTGIESKDVVVSPDTGVKARIFLPKINGPDQKLPLIIHYHGGGFCLGSALDLPFKFFLTSLAAQANAVAITIDYRLAPEHHLPAAHNDSWAGLQWVASHANGQGPESWLNEHVDFGRVYLVGESAGANIASYVAIKAGVTGLAGLNIIGTLLVHPYFGVKEPDRMYEFMCPTSTGFDNDPIINPAVDPNLKKLKSDRVLVCVAEKDSLRNRGVNYYETLSKSEWNGNVMIKAPEIGVKARIFIPKIDGLDRKLPVFVHYHGGGFCVGSALNIRAMVMLTSLVSKANLIAISIEYRLYHEHPLPIAYEDSWAGLEWVATHSNGLGSDLWLNDHADFGRVLLGGLKIEGLVMVHPFFGATKELGKIIEMYKFMYPSSTRCDDDPKLNPEVDVNLKSMVGDRVLVCVAEKDLIRDRGLAYCDILLKSEWNGNVEFYETLGEGHCFHLFNPNRENVGPLNDIIVNFIYQD</sequence>
<proteinExistence type="inferred from homology"/>
<dbReference type="OrthoDB" id="408631at2759"/>
<feature type="domain" description="Alpha/beta hydrolase fold-3" evidence="2">
    <location>
        <begin position="298"/>
        <end position="383"/>
    </location>
</feature>
<evidence type="ECO:0000259" key="2">
    <source>
        <dbReference type="Pfam" id="PF07859"/>
    </source>
</evidence>
<dbReference type="InterPro" id="IPR050466">
    <property type="entry name" value="Carboxylest/Gibb_receptor"/>
</dbReference>
<dbReference type="InterPro" id="IPR029058">
    <property type="entry name" value="AB_hydrolase_fold"/>
</dbReference>
<dbReference type="PANTHER" id="PTHR23024">
    <property type="entry name" value="ARYLACETAMIDE DEACETYLASE"/>
    <property type="match status" value="1"/>
</dbReference>
<evidence type="ECO:0000313" key="3">
    <source>
        <dbReference type="EMBL" id="TXG64363.1"/>
    </source>
</evidence>
<feature type="domain" description="Alpha/beta hydrolase fold-3" evidence="2">
    <location>
        <begin position="412"/>
        <end position="484"/>
    </location>
</feature>
<dbReference type="EMBL" id="VAHF01000004">
    <property type="protein sequence ID" value="TXG64363.1"/>
    <property type="molecule type" value="Genomic_DNA"/>
</dbReference>
<dbReference type="AlphaFoldDB" id="A0A5C7I4A0"/>
<gene>
    <name evidence="3" type="ORF">EZV62_011357</name>
</gene>
<accession>A0A5C7I4A0</accession>
<evidence type="ECO:0000313" key="4">
    <source>
        <dbReference type="Proteomes" id="UP000323000"/>
    </source>
</evidence>
<keyword evidence="4" id="KW-1185">Reference proteome</keyword>
<reference evidence="4" key="1">
    <citation type="journal article" date="2019" name="Gigascience">
        <title>De novo genome assembly of the endangered Acer yangbiense, a plant species with extremely small populations endemic to Yunnan Province, China.</title>
        <authorList>
            <person name="Yang J."/>
            <person name="Wariss H.M."/>
            <person name="Tao L."/>
            <person name="Zhang R."/>
            <person name="Yun Q."/>
            <person name="Hollingsworth P."/>
            <person name="Dao Z."/>
            <person name="Luo G."/>
            <person name="Guo H."/>
            <person name="Ma Y."/>
            <person name="Sun W."/>
        </authorList>
    </citation>
    <scope>NUCLEOTIDE SEQUENCE [LARGE SCALE GENOMIC DNA]</scope>
    <source>
        <strain evidence="4">cv. Malutang</strain>
    </source>
</reference>
<comment type="caution">
    <text evidence="3">The sequence shown here is derived from an EMBL/GenBank/DDBJ whole genome shotgun (WGS) entry which is preliminary data.</text>
</comment>
<protein>
    <recommendedName>
        <fullName evidence="2">Alpha/beta hydrolase fold-3 domain-containing protein</fullName>
    </recommendedName>
</protein>
<name>A0A5C7I4A0_9ROSI</name>
<organism evidence="3 4">
    <name type="scientific">Acer yangbiense</name>
    <dbReference type="NCBI Taxonomy" id="1000413"/>
    <lineage>
        <taxon>Eukaryota</taxon>
        <taxon>Viridiplantae</taxon>
        <taxon>Streptophyta</taxon>
        <taxon>Embryophyta</taxon>
        <taxon>Tracheophyta</taxon>
        <taxon>Spermatophyta</taxon>
        <taxon>Magnoliopsida</taxon>
        <taxon>eudicotyledons</taxon>
        <taxon>Gunneridae</taxon>
        <taxon>Pentapetalae</taxon>
        <taxon>rosids</taxon>
        <taxon>malvids</taxon>
        <taxon>Sapindales</taxon>
        <taxon>Sapindaceae</taxon>
        <taxon>Hippocastanoideae</taxon>
        <taxon>Acereae</taxon>
        <taxon>Acer</taxon>
    </lineage>
</organism>
<dbReference type="Proteomes" id="UP000323000">
    <property type="component" value="Chromosome 4"/>
</dbReference>
<evidence type="ECO:0000256" key="1">
    <source>
        <dbReference type="ARBA" id="ARBA00010515"/>
    </source>
</evidence>
<dbReference type="InterPro" id="IPR013094">
    <property type="entry name" value="AB_hydrolase_3"/>
</dbReference>
<feature type="domain" description="Alpha/beta hydrolase fold-3" evidence="2">
    <location>
        <begin position="77"/>
        <end position="263"/>
    </location>
</feature>
<comment type="similarity">
    <text evidence="1">Belongs to the 'GDXG' lipolytic enzyme family.</text>
</comment>
<dbReference type="Pfam" id="PF07859">
    <property type="entry name" value="Abhydrolase_3"/>
    <property type="match status" value="3"/>
</dbReference>
<dbReference type="Gene3D" id="3.40.50.1820">
    <property type="entry name" value="alpha/beta hydrolase"/>
    <property type="match status" value="3"/>
</dbReference>
<dbReference type="PANTHER" id="PTHR23024:SF408">
    <property type="entry name" value="ALPHA_BETA HYDROLASE FOLD-3 DOMAIN-CONTAINING PROTEIN"/>
    <property type="match status" value="1"/>
</dbReference>